<gene>
    <name evidence="2" type="ORF">GEAMG1_1555</name>
</gene>
<organism evidence="2 3">
    <name type="scientific">Trichlorobacter ammonificans</name>
    <dbReference type="NCBI Taxonomy" id="2916410"/>
    <lineage>
        <taxon>Bacteria</taxon>
        <taxon>Pseudomonadati</taxon>
        <taxon>Thermodesulfobacteriota</taxon>
        <taxon>Desulfuromonadia</taxon>
        <taxon>Geobacterales</taxon>
        <taxon>Geobacteraceae</taxon>
        <taxon>Trichlorobacter</taxon>
    </lineage>
</organism>
<name>A0ABN8HKE6_9BACT</name>
<dbReference type="EMBL" id="OW150024">
    <property type="protein sequence ID" value="CAH2031385.1"/>
    <property type="molecule type" value="Genomic_DNA"/>
</dbReference>
<dbReference type="SUPFAM" id="SSF141371">
    <property type="entry name" value="PilZ domain-like"/>
    <property type="match status" value="1"/>
</dbReference>
<evidence type="ECO:0000313" key="3">
    <source>
        <dbReference type="Proteomes" id="UP001295463"/>
    </source>
</evidence>
<sequence>MHEKRKHQRISCYSKCVVYYEQAKYYGVILNISLSGAAVRLYGMKSGGMKAGDRCSLILCADPAICFYRYAGTVARIGRSAIGLEFIDMAA</sequence>
<protein>
    <submittedName>
        <fullName evidence="2">Type IV pilus assembly PilZ</fullName>
    </submittedName>
</protein>
<reference evidence="2 3" key="1">
    <citation type="submission" date="2022-03" db="EMBL/GenBank/DDBJ databases">
        <authorList>
            <person name="Koch H."/>
        </authorList>
    </citation>
    <scope>NUCLEOTIDE SEQUENCE [LARGE SCALE GENOMIC DNA]</scope>
    <source>
        <strain evidence="2 3">G1</strain>
    </source>
</reference>
<dbReference type="RefSeq" id="WP_305732212.1">
    <property type="nucleotide sequence ID" value="NZ_OW150024.1"/>
</dbReference>
<evidence type="ECO:0000313" key="2">
    <source>
        <dbReference type="EMBL" id="CAH2031385.1"/>
    </source>
</evidence>
<dbReference type="Pfam" id="PF07238">
    <property type="entry name" value="PilZ"/>
    <property type="match status" value="1"/>
</dbReference>
<feature type="domain" description="PilZ" evidence="1">
    <location>
        <begin position="3"/>
        <end position="89"/>
    </location>
</feature>
<dbReference type="InterPro" id="IPR009875">
    <property type="entry name" value="PilZ_domain"/>
</dbReference>
<evidence type="ECO:0000259" key="1">
    <source>
        <dbReference type="Pfam" id="PF07238"/>
    </source>
</evidence>
<dbReference type="Proteomes" id="UP001295463">
    <property type="component" value="Chromosome"/>
</dbReference>
<keyword evidence="3" id="KW-1185">Reference proteome</keyword>
<accession>A0ABN8HKE6</accession>
<dbReference type="Gene3D" id="2.40.10.220">
    <property type="entry name" value="predicted glycosyltransferase like domains"/>
    <property type="match status" value="1"/>
</dbReference>
<proteinExistence type="predicted"/>